<dbReference type="AlphaFoldDB" id="A0A6P8YFB4"/>
<organism evidence="9">
    <name type="scientific">Thrips palmi</name>
    <name type="common">Melon thrips</name>
    <dbReference type="NCBI Taxonomy" id="161013"/>
    <lineage>
        <taxon>Eukaryota</taxon>
        <taxon>Metazoa</taxon>
        <taxon>Ecdysozoa</taxon>
        <taxon>Arthropoda</taxon>
        <taxon>Hexapoda</taxon>
        <taxon>Insecta</taxon>
        <taxon>Pterygota</taxon>
        <taxon>Neoptera</taxon>
        <taxon>Paraneoptera</taxon>
        <taxon>Thysanoptera</taxon>
        <taxon>Terebrantia</taxon>
        <taxon>Thripoidea</taxon>
        <taxon>Thripidae</taxon>
        <taxon>Thrips</taxon>
    </lineage>
</organism>
<dbReference type="GO" id="GO:0007165">
    <property type="term" value="P:signal transduction"/>
    <property type="evidence" value="ECO:0007669"/>
    <property type="project" value="UniProtKB-KW"/>
</dbReference>
<feature type="transmembrane region" description="Helical" evidence="6">
    <location>
        <begin position="232"/>
        <end position="253"/>
    </location>
</feature>
<keyword evidence="5 6" id="KW-0472">Membrane</keyword>
<dbReference type="InterPro" id="IPR013604">
    <property type="entry name" value="7TM_chemorcpt"/>
</dbReference>
<keyword evidence="7" id="KW-0732">Signal</keyword>
<dbReference type="OrthoDB" id="8224521at2759"/>
<feature type="transmembrane region" description="Helical" evidence="6">
    <location>
        <begin position="126"/>
        <end position="143"/>
    </location>
</feature>
<accession>A0A6P8YFB4</accession>
<comment type="caution">
    <text evidence="6">Lacks conserved residue(s) required for the propagation of feature annotation.</text>
</comment>
<feature type="chain" id="PRO_5028470723" description="Gustatory receptor" evidence="7">
    <location>
        <begin position="19"/>
        <end position="377"/>
    </location>
</feature>
<comment type="function">
    <text evidence="6">Gustatory receptor which mediates acceptance or avoidance behavior, depending on its substrates.</text>
</comment>
<sequence>MPMLWLLRFMLMLPISIAEDGKIRFRWWSLPVAVTFLAWLVIAVLGVFSVHVHLDPIRGDNKHFHVWDLVPQYCGAFNTCYIFCLPYTSWAATSKAISMLDQWQRVEDLVSVLRGSMPVPGLRRRVWFYSFLSISMPVSMFLLTLNQKYASDEPWMAPITIHLFGYSMLAACFWNLSCRGLAAVARQQASFLVEDFQRLGVQALHNHRSVWLGMVRVLDLLSCCWGRVHSMLLLMSFVSFVSVCFLLICLLVEKDFDRRFFWLMAVVCYCFSITASVCNSAHIATDAMRRPTMKQLLQLSLTHRDKATLTEIWRFLYDINISSPKVTITGLAILSRTSIISFFTLANTYIFVVSQFAISVENTESNFSEDPFLLDDY</sequence>
<keyword evidence="3 6" id="KW-0812">Transmembrane</keyword>
<evidence type="ECO:0000256" key="6">
    <source>
        <dbReference type="RuleBase" id="RU363108"/>
    </source>
</evidence>
<protein>
    <recommendedName>
        <fullName evidence="6">Gustatory receptor</fullName>
    </recommendedName>
</protein>
<keyword evidence="6" id="KW-0807">Transducer</keyword>
<evidence type="ECO:0000256" key="7">
    <source>
        <dbReference type="SAM" id="SignalP"/>
    </source>
</evidence>
<proteinExistence type="inferred from homology"/>
<dbReference type="InParanoid" id="A0A6P8YFB4"/>
<feature type="transmembrane region" description="Helical" evidence="6">
    <location>
        <begin position="28"/>
        <end position="52"/>
    </location>
</feature>
<evidence type="ECO:0000256" key="2">
    <source>
        <dbReference type="ARBA" id="ARBA00022475"/>
    </source>
</evidence>
<dbReference type="RefSeq" id="XP_034235161.1">
    <property type="nucleotide sequence ID" value="XM_034379270.1"/>
</dbReference>
<dbReference type="GO" id="GO:0005886">
    <property type="term" value="C:plasma membrane"/>
    <property type="evidence" value="ECO:0007669"/>
    <property type="project" value="UniProtKB-SubCell"/>
</dbReference>
<evidence type="ECO:0000256" key="1">
    <source>
        <dbReference type="ARBA" id="ARBA00004651"/>
    </source>
</evidence>
<evidence type="ECO:0000256" key="4">
    <source>
        <dbReference type="ARBA" id="ARBA00022989"/>
    </source>
</evidence>
<dbReference type="Pfam" id="PF08395">
    <property type="entry name" value="7tm_7"/>
    <property type="match status" value="1"/>
</dbReference>
<keyword evidence="4 6" id="KW-1133">Transmembrane helix</keyword>
<evidence type="ECO:0000313" key="8">
    <source>
        <dbReference type="Proteomes" id="UP000515158"/>
    </source>
</evidence>
<dbReference type="GeneID" id="117641718"/>
<keyword evidence="6" id="KW-0675">Receptor</keyword>
<dbReference type="Proteomes" id="UP000515158">
    <property type="component" value="Unplaced"/>
</dbReference>
<comment type="subcellular location">
    <subcellularLocation>
        <location evidence="1 6">Cell membrane</location>
        <topology evidence="1 6">Multi-pass membrane protein</topology>
    </subcellularLocation>
</comment>
<reference evidence="9" key="1">
    <citation type="submission" date="2025-08" db="UniProtKB">
        <authorList>
            <consortium name="RefSeq"/>
        </authorList>
    </citation>
    <scope>IDENTIFICATION</scope>
    <source>
        <tissue evidence="9">Total insect</tissue>
    </source>
</reference>
<dbReference type="GO" id="GO:0050909">
    <property type="term" value="P:sensory perception of taste"/>
    <property type="evidence" value="ECO:0007669"/>
    <property type="project" value="InterPro"/>
</dbReference>
<keyword evidence="8" id="KW-1185">Reference proteome</keyword>
<name>A0A6P8YFB4_THRPL</name>
<feature type="transmembrane region" description="Helical" evidence="6">
    <location>
        <begin position="259"/>
        <end position="284"/>
    </location>
</feature>
<keyword evidence="2 6" id="KW-1003">Cell membrane</keyword>
<comment type="similarity">
    <text evidence="6">Belongs to the insect chemoreceptor superfamily. Gustatory receptor (GR) family.</text>
</comment>
<dbReference type="KEGG" id="tpal:117641718"/>
<feature type="signal peptide" evidence="7">
    <location>
        <begin position="1"/>
        <end position="18"/>
    </location>
</feature>
<evidence type="ECO:0000313" key="9">
    <source>
        <dbReference type="RefSeq" id="XP_034235161.1"/>
    </source>
</evidence>
<gene>
    <name evidence="9" type="primary">LOC117641718</name>
</gene>
<feature type="transmembrane region" description="Helical" evidence="6">
    <location>
        <begin position="155"/>
        <end position="176"/>
    </location>
</feature>
<evidence type="ECO:0000256" key="3">
    <source>
        <dbReference type="ARBA" id="ARBA00022692"/>
    </source>
</evidence>
<evidence type="ECO:0000256" key="5">
    <source>
        <dbReference type="ARBA" id="ARBA00023136"/>
    </source>
</evidence>